<dbReference type="GO" id="GO:0016020">
    <property type="term" value="C:membrane"/>
    <property type="evidence" value="ECO:0007669"/>
    <property type="project" value="TreeGrafter"/>
</dbReference>
<comment type="caution">
    <text evidence="2">The sequence shown here is derived from an EMBL/GenBank/DDBJ whole genome shotgun (WGS) entry which is preliminary data.</text>
</comment>
<dbReference type="AlphaFoldDB" id="A0A2N4UBU5"/>
<evidence type="ECO:0000313" key="2">
    <source>
        <dbReference type="EMBL" id="PLC52485.1"/>
    </source>
</evidence>
<evidence type="ECO:0000313" key="3">
    <source>
        <dbReference type="Proteomes" id="UP000234328"/>
    </source>
</evidence>
<evidence type="ECO:0000259" key="1">
    <source>
        <dbReference type="Pfam" id="PF00534"/>
    </source>
</evidence>
<organism evidence="2 3">
    <name type="scientific">Pollutimonas nitritireducens</name>
    <dbReference type="NCBI Taxonomy" id="2045209"/>
    <lineage>
        <taxon>Bacteria</taxon>
        <taxon>Pseudomonadati</taxon>
        <taxon>Pseudomonadota</taxon>
        <taxon>Betaproteobacteria</taxon>
        <taxon>Burkholderiales</taxon>
        <taxon>Alcaligenaceae</taxon>
        <taxon>Pollutimonas</taxon>
    </lineage>
</organism>
<proteinExistence type="predicted"/>
<feature type="domain" description="Glycosyl transferase family 1" evidence="1">
    <location>
        <begin position="316"/>
        <end position="476"/>
    </location>
</feature>
<dbReference type="Proteomes" id="UP000234328">
    <property type="component" value="Unassembled WGS sequence"/>
</dbReference>
<dbReference type="GO" id="GO:0004377">
    <property type="term" value="F:GDP-Man:Man(3)GlcNAc(2)-PP-Dol alpha-1,2-mannosyltransferase activity"/>
    <property type="evidence" value="ECO:0007669"/>
    <property type="project" value="InterPro"/>
</dbReference>
<dbReference type="InterPro" id="IPR001296">
    <property type="entry name" value="Glyco_trans_1"/>
</dbReference>
<protein>
    <submittedName>
        <fullName evidence="2">Group 1 family glycosyltransferase</fullName>
    </submittedName>
</protein>
<sequence length="516" mass="58279">MKIGIYNRYWNTYGGGENYTGTVAQILSLDHDVELISVEPVDWNHLQARLRLDFSRCTTTCWPNVPCERLSPLTSEYDLFINSTYGSSIRPQSRLSAMICYFPHQLSSRSRLKSIVKAVIKKTRSTAFEIRQSLNKRLPQFVAIAGAFHLEPNNCVWLDTNALVALPVQKTGTAQIPLWPKAYCGVRKVTIDGVQCDFQVSELMISITLPPGNDSHRIAHIESVPAKIDQEGPFSDGRSLGICIDAREILWMSAPRAVEQVLPPVTPIAALAAYSRIISISNFTSEWIANRWQLESTELQPPIDTDSFNYDSQKPRARFILSVGRFFAGGHNKKHREMAEAFIKMRKEGCIPDDWRLVLVGARHQEHQIHLDYFADLQKICEGHPIDIKADLPFAQLVEHYQTATIYWHAAGWGENHSDFPERLEHFGMTTCEAMACGCVPVVINAAGQKEIVNDGKNGYVFDDYDTLALHIKELTDPLAEPKLQELRLNARESVLKYARSDFQARVIKAFDGLAY</sequence>
<dbReference type="EMBL" id="PDNV01000013">
    <property type="protein sequence ID" value="PLC52485.1"/>
    <property type="molecule type" value="Genomic_DNA"/>
</dbReference>
<keyword evidence="2" id="KW-0808">Transferase</keyword>
<accession>A0A2N4UBU5</accession>
<dbReference type="Gene3D" id="3.40.50.2000">
    <property type="entry name" value="Glycogen Phosphorylase B"/>
    <property type="match status" value="1"/>
</dbReference>
<dbReference type="InterPro" id="IPR038013">
    <property type="entry name" value="ALG11"/>
</dbReference>
<dbReference type="CDD" id="cd03801">
    <property type="entry name" value="GT4_PimA-like"/>
    <property type="match status" value="1"/>
</dbReference>
<dbReference type="OrthoDB" id="433681at2"/>
<dbReference type="PANTHER" id="PTHR45919:SF1">
    <property type="entry name" value="GDP-MAN:MAN(3)GLCNAC(2)-PP-DOL ALPHA-1,2-MANNOSYLTRANSFERASE"/>
    <property type="match status" value="1"/>
</dbReference>
<dbReference type="GO" id="GO:0006487">
    <property type="term" value="P:protein N-linked glycosylation"/>
    <property type="evidence" value="ECO:0007669"/>
    <property type="project" value="TreeGrafter"/>
</dbReference>
<dbReference type="PANTHER" id="PTHR45919">
    <property type="entry name" value="GDP-MAN:MAN(3)GLCNAC(2)-PP-DOL ALPHA-1,2-MANNOSYLTRANSFERASE"/>
    <property type="match status" value="1"/>
</dbReference>
<dbReference type="Pfam" id="PF00534">
    <property type="entry name" value="Glycos_transf_1"/>
    <property type="match status" value="1"/>
</dbReference>
<name>A0A2N4UBU5_9BURK</name>
<dbReference type="SUPFAM" id="SSF53756">
    <property type="entry name" value="UDP-Glycosyltransferase/glycogen phosphorylase"/>
    <property type="match status" value="1"/>
</dbReference>
<reference evidence="2 3" key="1">
    <citation type="submission" date="2017-10" db="EMBL/GenBank/DDBJ databases">
        <title>Two draft genome sequences of Pusillimonas sp. strains isolated from a nitrate- and radionuclide-contaminated groundwater in Russia.</title>
        <authorList>
            <person name="Grouzdev D.S."/>
            <person name="Tourova T.P."/>
            <person name="Goeva M.A."/>
            <person name="Babich T.L."/>
            <person name="Sokolova D.S."/>
            <person name="Abdullin R."/>
            <person name="Poltaraus A.B."/>
            <person name="Toshchakov S.V."/>
            <person name="Nazina T.N."/>
        </authorList>
    </citation>
    <scope>NUCLEOTIDE SEQUENCE [LARGE SCALE GENOMIC DNA]</scope>
    <source>
        <strain evidence="2 3">JR1/69-2-13</strain>
    </source>
</reference>
<keyword evidence="3" id="KW-1185">Reference proteome</keyword>
<gene>
    <name evidence="2" type="ORF">CR155_18490</name>
</gene>